<dbReference type="Proteomes" id="UP000267606">
    <property type="component" value="Unassembled WGS sequence"/>
</dbReference>
<gene>
    <name evidence="4" type="ORF">OFLC_LOCUS14901</name>
</gene>
<accession>A0A183I589</accession>
<evidence type="ECO:0000256" key="1">
    <source>
        <dbReference type="ARBA" id="ARBA00005298"/>
    </source>
</evidence>
<dbReference type="SMART" id="SM01017">
    <property type="entry name" value="Arrestin_C"/>
    <property type="match status" value="1"/>
</dbReference>
<dbReference type="GO" id="GO:0045494">
    <property type="term" value="P:photoreceptor cell maintenance"/>
    <property type="evidence" value="ECO:0007669"/>
    <property type="project" value="UniProtKB-ARBA"/>
</dbReference>
<proteinExistence type="inferred from homology"/>
<dbReference type="GO" id="GO:0007165">
    <property type="term" value="P:signal transduction"/>
    <property type="evidence" value="ECO:0007669"/>
    <property type="project" value="InterPro"/>
</dbReference>
<dbReference type="GO" id="GO:0002031">
    <property type="term" value="P:G protein-coupled receptor internalization"/>
    <property type="evidence" value="ECO:0007669"/>
    <property type="project" value="TreeGrafter"/>
</dbReference>
<dbReference type="GO" id="GO:0005737">
    <property type="term" value="C:cytoplasm"/>
    <property type="evidence" value="ECO:0007669"/>
    <property type="project" value="TreeGrafter"/>
</dbReference>
<dbReference type="InterPro" id="IPR014753">
    <property type="entry name" value="Arrestin_N"/>
</dbReference>
<dbReference type="STRING" id="387005.A0A183I589"/>
<evidence type="ECO:0000313" key="5">
    <source>
        <dbReference type="Proteomes" id="UP000267606"/>
    </source>
</evidence>
<dbReference type="GO" id="GO:0007608">
    <property type="term" value="P:sensory perception of smell"/>
    <property type="evidence" value="ECO:0007669"/>
    <property type="project" value="UniProtKB-ARBA"/>
</dbReference>
<dbReference type="GO" id="GO:0001664">
    <property type="term" value="F:G protein-coupled receptor binding"/>
    <property type="evidence" value="ECO:0007669"/>
    <property type="project" value="TreeGrafter"/>
</dbReference>
<dbReference type="Pfam" id="PF00339">
    <property type="entry name" value="Arrestin_N"/>
    <property type="match status" value="1"/>
</dbReference>
<evidence type="ECO:0000313" key="4">
    <source>
        <dbReference type="EMBL" id="VDP19493.1"/>
    </source>
</evidence>
<name>A0A183I589_9BILA</name>
<dbReference type="SUPFAM" id="SSF81296">
    <property type="entry name" value="E set domains"/>
    <property type="match status" value="2"/>
</dbReference>
<comment type="similarity">
    <text evidence="1">Belongs to the arrestin family.</text>
</comment>
<dbReference type="InterPro" id="IPR014756">
    <property type="entry name" value="Ig_E-set"/>
</dbReference>
<dbReference type="InterPro" id="IPR014752">
    <property type="entry name" value="Arrestin-like_C"/>
</dbReference>
<dbReference type="InterPro" id="IPR011021">
    <property type="entry name" value="Arrestin-like_N"/>
</dbReference>
<reference evidence="6" key="1">
    <citation type="submission" date="2016-06" db="UniProtKB">
        <authorList>
            <consortium name="WormBaseParasite"/>
        </authorList>
    </citation>
    <scope>IDENTIFICATION</scope>
</reference>
<sequence>MDERRAGTRVFKKTSPNGKITTYLGKRDFIDHGDFVDLIDGMVLIDEDYIKENRKITAYLLAAFRYGREDLDVLGLTFRKDLISQTFQVYPVDTLHLRPLTRLQERLKKKLGNNAYPFWFEIPTHSASSVTLQPAQGDTGKPCGVDFELKTVVESPDGNGVDKPKKHSGLLHLEASLDKEMYYHGESIAVNVHIQNNSNKTVKKIKTCIAQIADICLFTTASYTCEVAKIESTLVFHLLL</sequence>
<dbReference type="InterPro" id="IPR011022">
    <property type="entry name" value="Arrestin_C-like"/>
</dbReference>
<protein>
    <submittedName>
        <fullName evidence="6">Arrestin_C domain-containing protein</fullName>
    </submittedName>
</protein>
<evidence type="ECO:0000313" key="6">
    <source>
        <dbReference type="WBParaSite" id="OFLC_0001491201-mRNA-1"/>
    </source>
</evidence>
<dbReference type="Gene3D" id="2.60.40.840">
    <property type="match status" value="1"/>
</dbReference>
<dbReference type="FunFam" id="2.60.40.840:FF:000002">
    <property type="entry name" value="Arrestin 3"/>
    <property type="match status" value="1"/>
</dbReference>
<dbReference type="AlphaFoldDB" id="A0A183I589"/>
<feature type="domain" description="Arrestin C-terminal-like" evidence="3">
    <location>
        <begin position="167"/>
        <end position="240"/>
    </location>
</feature>
<dbReference type="PANTHER" id="PTHR11792">
    <property type="entry name" value="ARRESTIN"/>
    <property type="match status" value="1"/>
</dbReference>
<dbReference type="PROSITE" id="PS00295">
    <property type="entry name" value="ARRESTINS"/>
    <property type="match status" value="1"/>
</dbReference>
<organism evidence="6">
    <name type="scientific">Onchocerca flexuosa</name>
    <dbReference type="NCBI Taxonomy" id="387005"/>
    <lineage>
        <taxon>Eukaryota</taxon>
        <taxon>Metazoa</taxon>
        <taxon>Ecdysozoa</taxon>
        <taxon>Nematoda</taxon>
        <taxon>Chromadorea</taxon>
        <taxon>Rhabditida</taxon>
        <taxon>Spirurina</taxon>
        <taxon>Spiruromorpha</taxon>
        <taxon>Filarioidea</taxon>
        <taxon>Onchocercidae</taxon>
        <taxon>Onchocerca</taxon>
    </lineage>
</organism>
<evidence type="ECO:0000256" key="2">
    <source>
        <dbReference type="ARBA" id="ARBA00022606"/>
    </source>
</evidence>
<dbReference type="EMBL" id="UZAJ01041336">
    <property type="protein sequence ID" value="VDP19493.1"/>
    <property type="molecule type" value="Genomic_DNA"/>
</dbReference>
<dbReference type="InterPro" id="IPR017864">
    <property type="entry name" value="Arrestin_CS"/>
</dbReference>
<reference evidence="4 5" key="2">
    <citation type="submission" date="2018-11" db="EMBL/GenBank/DDBJ databases">
        <authorList>
            <consortium name="Pathogen Informatics"/>
        </authorList>
    </citation>
    <scope>NUCLEOTIDE SEQUENCE [LARGE SCALE GENOMIC DNA]</scope>
</reference>
<dbReference type="PANTHER" id="PTHR11792:SF17">
    <property type="entry name" value="KURTZ ARRESTIN"/>
    <property type="match status" value="1"/>
</dbReference>
<dbReference type="GO" id="GO:0016060">
    <property type="term" value="P:negative regulation of phospholipase C-activating phototransduction signaling pathway"/>
    <property type="evidence" value="ECO:0007669"/>
    <property type="project" value="UniProtKB-ARBA"/>
</dbReference>
<evidence type="ECO:0000259" key="3">
    <source>
        <dbReference type="SMART" id="SM01017"/>
    </source>
</evidence>
<dbReference type="Pfam" id="PF02752">
    <property type="entry name" value="Arrestin_C"/>
    <property type="match status" value="1"/>
</dbReference>
<dbReference type="PRINTS" id="PR00309">
    <property type="entry name" value="ARRESTIN"/>
</dbReference>
<dbReference type="Gene3D" id="2.60.40.640">
    <property type="match status" value="1"/>
</dbReference>
<dbReference type="InterPro" id="IPR000698">
    <property type="entry name" value="Arrestin"/>
</dbReference>
<keyword evidence="5" id="KW-1185">Reference proteome</keyword>
<keyword evidence="2" id="KW-0716">Sensory transduction</keyword>
<dbReference type="WBParaSite" id="OFLC_0001491201-mRNA-1">
    <property type="protein sequence ID" value="OFLC_0001491201-mRNA-1"/>
    <property type="gene ID" value="OFLC_0001491201"/>
</dbReference>